<evidence type="ECO:0000313" key="2">
    <source>
        <dbReference type="Proteomes" id="UP000305517"/>
    </source>
</evidence>
<keyword evidence="2" id="KW-1185">Reference proteome</keyword>
<evidence type="ECO:0000313" key="1">
    <source>
        <dbReference type="EMBL" id="TLM91710.1"/>
    </source>
</evidence>
<protein>
    <submittedName>
        <fullName evidence="1">Uncharacterized protein</fullName>
    </submittedName>
</protein>
<accession>A0A5R8WPB1</accession>
<dbReference type="RefSeq" id="WP_138078593.1">
    <property type="nucleotide sequence ID" value="NZ_VAJM01000006.1"/>
</dbReference>
<dbReference type="Proteomes" id="UP000305517">
    <property type="component" value="Unassembled WGS sequence"/>
</dbReference>
<organism evidence="1 2">
    <name type="scientific">Hymenobacter jeollabukensis</name>
    <dbReference type="NCBI Taxonomy" id="2025313"/>
    <lineage>
        <taxon>Bacteria</taxon>
        <taxon>Pseudomonadati</taxon>
        <taxon>Bacteroidota</taxon>
        <taxon>Cytophagia</taxon>
        <taxon>Cytophagales</taxon>
        <taxon>Hymenobacteraceae</taxon>
        <taxon>Hymenobacter</taxon>
    </lineage>
</organism>
<comment type="caution">
    <text evidence="1">The sequence shown here is derived from an EMBL/GenBank/DDBJ whole genome shotgun (WGS) entry which is preliminary data.</text>
</comment>
<proteinExistence type="predicted"/>
<gene>
    <name evidence="1" type="ORF">FDY95_14200</name>
</gene>
<dbReference type="EMBL" id="VAJM01000006">
    <property type="protein sequence ID" value="TLM91710.1"/>
    <property type="molecule type" value="Genomic_DNA"/>
</dbReference>
<reference evidence="1 2" key="1">
    <citation type="submission" date="2019-05" db="EMBL/GenBank/DDBJ databases">
        <title>Hymenobacter edaphi sp. nov., isolated from abandoned arsenic-contaminated farmland soil.</title>
        <authorList>
            <person name="Nie L."/>
        </authorList>
    </citation>
    <scope>NUCLEOTIDE SEQUENCE [LARGE SCALE GENOMIC DNA]</scope>
    <source>
        <strain evidence="1 2">1-3-3-8</strain>
    </source>
</reference>
<name>A0A5R8WPB1_9BACT</name>
<sequence length="157" mass="17951">MGIAYSYEVFVQFRNDSACTIGMVNGAFAEFLSNYTGADKVYIEKQVLSSVSFDYYSTRYDISTFGVREDDSDEGYSLSVRYETSETGKVKYLGFNDAMSWTTIQFRDHQFVERVLEDLSICGIAKAIWASRVPDDSFDVVFTYDINTPGIMKIYEF</sequence>
<dbReference type="AlphaFoldDB" id="A0A5R8WPB1"/>